<dbReference type="Proteomes" id="UP001612741">
    <property type="component" value="Unassembled WGS sequence"/>
</dbReference>
<dbReference type="InterPro" id="IPR039424">
    <property type="entry name" value="SBP_5"/>
</dbReference>
<evidence type="ECO:0000256" key="4">
    <source>
        <dbReference type="SAM" id="SignalP"/>
    </source>
</evidence>
<dbReference type="Gene3D" id="3.10.105.10">
    <property type="entry name" value="Dipeptide-binding Protein, Domain 3"/>
    <property type="match status" value="1"/>
</dbReference>
<gene>
    <name evidence="6" type="ORF">ACIBG2_49010</name>
</gene>
<keyword evidence="2" id="KW-0813">Transport</keyword>
<evidence type="ECO:0000259" key="5">
    <source>
        <dbReference type="Pfam" id="PF00496"/>
    </source>
</evidence>
<dbReference type="PIRSF" id="PIRSF002741">
    <property type="entry name" value="MppA"/>
    <property type="match status" value="1"/>
</dbReference>
<dbReference type="Pfam" id="PF00496">
    <property type="entry name" value="SBP_bac_5"/>
    <property type="match status" value="1"/>
</dbReference>
<dbReference type="PANTHER" id="PTHR30290">
    <property type="entry name" value="PERIPLASMIC BINDING COMPONENT OF ABC TRANSPORTER"/>
    <property type="match status" value="1"/>
</dbReference>
<name>A0ABW7ZBV4_9ACTN</name>
<keyword evidence="3 4" id="KW-0732">Signal</keyword>
<evidence type="ECO:0000256" key="3">
    <source>
        <dbReference type="ARBA" id="ARBA00022729"/>
    </source>
</evidence>
<organism evidence="6 7">
    <name type="scientific">Nonomuraea typhae</name>
    <dbReference type="NCBI Taxonomy" id="2603600"/>
    <lineage>
        <taxon>Bacteria</taxon>
        <taxon>Bacillati</taxon>
        <taxon>Actinomycetota</taxon>
        <taxon>Actinomycetes</taxon>
        <taxon>Streptosporangiales</taxon>
        <taxon>Streptosporangiaceae</taxon>
        <taxon>Nonomuraea</taxon>
    </lineage>
</organism>
<dbReference type="EMBL" id="JBITGY010000019">
    <property type="protein sequence ID" value="MFI6505397.1"/>
    <property type="molecule type" value="Genomic_DNA"/>
</dbReference>
<comment type="similarity">
    <text evidence="1">Belongs to the bacterial solute-binding protein 5 family.</text>
</comment>
<protein>
    <submittedName>
        <fullName evidence="6">ABC transporter substrate-binding protein</fullName>
    </submittedName>
</protein>
<feature type="signal peptide" evidence="4">
    <location>
        <begin position="1"/>
        <end position="23"/>
    </location>
</feature>
<dbReference type="CDD" id="cd00995">
    <property type="entry name" value="PBP2_NikA_DppA_OppA_like"/>
    <property type="match status" value="1"/>
</dbReference>
<dbReference type="SUPFAM" id="SSF53850">
    <property type="entry name" value="Periplasmic binding protein-like II"/>
    <property type="match status" value="1"/>
</dbReference>
<keyword evidence="7" id="KW-1185">Reference proteome</keyword>
<dbReference type="Gene3D" id="3.40.190.10">
    <property type="entry name" value="Periplasmic binding protein-like II"/>
    <property type="match status" value="1"/>
</dbReference>
<reference evidence="6 7" key="1">
    <citation type="submission" date="2024-10" db="EMBL/GenBank/DDBJ databases">
        <title>The Natural Products Discovery Center: Release of the First 8490 Sequenced Strains for Exploring Actinobacteria Biosynthetic Diversity.</title>
        <authorList>
            <person name="Kalkreuter E."/>
            <person name="Kautsar S.A."/>
            <person name="Yang D."/>
            <person name="Bader C.D."/>
            <person name="Teijaro C.N."/>
            <person name="Fluegel L."/>
            <person name="Davis C.M."/>
            <person name="Simpson J.R."/>
            <person name="Lauterbach L."/>
            <person name="Steele A.D."/>
            <person name="Gui C."/>
            <person name="Meng S."/>
            <person name="Li G."/>
            <person name="Viehrig K."/>
            <person name="Ye F."/>
            <person name="Su P."/>
            <person name="Kiefer A.F."/>
            <person name="Nichols A."/>
            <person name="Cepeda A.J."/>
            <person name="Yan W."/>
            <person name="Fan B."/>
            <person name="Jiang Y."/>
            <person name="Adhikari A."/>
            <person name="Zheng C.-J."/>
            <person name="Schuster L."/>
            <person name="Cowan T.M."/>
            <person name="Smanski M.J."/>
            <person name="Chevrette M.G."/>
            <person name="De Carvalho L.P.S."/>
            <person name="Shen B."/>
        </authorList>
    </citation>
    <scope>NUCLEOTIDE SEQUENCE [LARGE SCALE GENOMIC DNA]</scope>
    <source>
        <strain evidence="6 7">NPDC050545</strain>
    </source>
</reference>
<feature type="chain" id="PRO_5047503665" evidence="4">
    <location>
        <begin position="24"/>
        <end position="515"/>
    </location>
</feature>
<feature type="domain" description="Solute-binding protein family 5" evidence="5">
    <location>
        <begin position="73"/>
        <end position="427"/>
    </location>
</feature>
<accession>A0ABW7ZBV4</accession>
<dbReference type="RefSeq" id="WP_397091542.1">
    <property type="nucleotide sequence ID" value="NZ_JBITGY010000019.1"/>
</dbReference>
<evidence type="ECO:0000256" key="1">
    <source>
        <dbReference type="ARBA" id="ARBA00005695"/>
    </source>
</evidence>
<dbReference type="InterPro" id="IPR030678">
    <property type="entry name" value="Peptide/Ni-bd"/>
</dbReference>
<evidence type="ECO:0000313" key="7">
    <source>
        <dbReference type="Proteomes" id="UP001612741"/>
    </source>
</evidence>
<evidence type="ECO:0000313" key="6">
    <source>
        <dbReference type="EMBL" id="MFI6505397.1"/>
    </source>
</evidence>
<dbReference type="PROSITE" id="PS51257">
    <property type="entry name" value="PROKAR_LIPOPROTEIN"/>
    <property type="match status" value="1"/>
</dbReference>
<dbReference type="InterPro" id="IPR000914">
    <property type="entry name" value="SBP_5_dom"/>
</dbReference>
<evidence type="ECO:0000256" key="2">
    <source>
        <dbReference type="ARBA" id="ARBA00022448"/>
    </source>
</evidence>
<dbReference type="PANTHER" id="PTHR30290:SF9">
    <property type="entry name" value="OLIGOPEPTIDE-BINDING PROTEIN APPA"/>
    <property type="match status" value="1"/>
</dbReference>
<proteinExistence type="inferred from homology"/>
<sequence length="515" mass="54570">MKHAKAATAAVVLALTTACSSTGAPAPARDSLIWATDSPPNSLDIAHGFNGSSTLIQSAVLDTMLALDDRGAPAPRLAAEWTQPDPATYLFTLRKGVRFSDGTPLTAEDAAFSLRRHLDPKVASQAAGYFTTVEKVEAVGEGQVKVTLKRPNPAFLAMAAVAWQVTPRKLAEKHPQDLGSPEVGTTGTGPFKVAKFSLTSGVVLERNPSYWGSKPALRRVEFKTIADPETLRLAVRSGEVDATNGLTARDARKWTGLPGVKTIFFPGNNIAYLSLAVESGPLADLHVRRAIAHAVNRRAVADLMTSGHGAPAAAMLPSPQLAALYGDNLPALPGYPYDVAAAKAELAKSAYPGGFELTARYAGSGDTGIVMQAVAADLAKIGIKLTLEPNPADQYRARMMEHERLTIHFVNLLYGSPDPLEVLPDMVSRAAAEPQGFNFAGYGSAATDKRLDALASATGQARTAEVTALLSEIAEQVPYIPLFYTDNVIALSEKFTGAFSTWSDAYFTAIRPAGR</sequence>
<comment type="caution">
    <text evidence="6">The sequence shown here is derived from an EMBL/GenBank/DDBJ whole genome shotgun (WGS) entry which is preliminary data.</text>
</comment>